<accession>A0ABU4Y5V5</accession>
<dbReference type="Proteomes" id="UP001287059">
    <property type="component" value="Unassembled WGS sequence"/>
</dbReference>
<dbReference type="InterPro" id="IPR019554">
    <property type="entry name" value="Soluble_ligand-bd"/>
</dbReference>
<gene>
    <name evidence="7" type="ORF">RFN28_28275</name>
</gene>
<feature type="compositionally biased region" description="Polar residues" evidence="2">
    <location>
        <begin position="10"/>
        <end position="21"/>
    </location>
</feature>
<feature type="domain" description="Soluble ligand binding" evidence="5">
    <location>
        <begin position="165"/>
        <end position="196"/>
    </location>
</feature>
<protein>
    <submittedName>
        <fullName evidence="7">Polysaccharide biosynthesis/export family protein</fullName>
    </submittedName>
</protein>
<feature type="region of interest" description="Disordered" evidence="2">
    <location>
        <begin position="1"/>
        <end position="21"/>
    </location>
</feature>
<evidence type="ECO:0000259" key="6">
    <source>
        <dbReference type="Pfam" id="PF25994"/>
    </source>
</evidence>
<evidence type="ECO:0000256" key="2">
    <source>
        <dbReference type="SAM" id="MobiDB-lite"/>
    </source>
</evidence>
<evidence type="ECO:0000313" key="7">
    <source>
        <dbReference type="EMBL" id="MDX8482325.1"/>
    </source>
</evidence>
<dbReference type="Gene3D" id="3.30.1950.10">
    <property type="entry name" value="wza like domain"/>
    <property type="match status" value="1"/>
</dbReference>
<dbReference type="RefSeq" id="WP_320290424.1">
    <property type="nucleotide sequence ID" value="NZ_JAVIIW010000047.1"/>
</dbReference>
<keyword evidence="3" id="KW-1133">Transmembrane helix</keyword>
<dbReference type="InterPro" id="IPR003715">
    <property type="entry name" value="Poly_export_N"/>
</dbReference>
<keyword evidence="8" id="KW-1185">Reference proteome</keyword>
<dbReference type="InterPro" id="IPR049712">
    <property type="entry name" value="Poly_export"/>
</dbReference>
<reference evidence="7 8" key="1">
    <citation type="submission" date="2023-08" db="EMBL/GenBank/DDBJ databases">
        <title>Implementing the SeqCode for naming new Mesorhizobium species isolated from Vachellia karroo root nodules.</title>
        <authorList>
            <person name="Van Lill M."/>
        </authorList>
    </citation>
    <scope>NUCLEOTIDE SEQUENCE [LARGE SCALE GENOMIC DNA]</scope>
    <source>
        <strain evidence="7 8">VK24D</strain>
    </source>
</reference>
<evidence type="ECO:0000259" key="4">
    <source>
        <dbReference type="Pfam" id="PF02563"/>
    </source>
</evidence>
<evidence type="ECO:0000259" key="5">
    <source>
        <dbReference type="Pfam" id="PF10531"/>
    </source>
</evidence>
<dbReference type="PANTHER" id="PTHR33619">
    <property type="entry name" value="POLYSACCHARIDE EXPORT PROTEIN GFCE-RELATED"/>
    <property type="match status" value="1"/>
</dbReference>
<organism evidence="7 8">
    <name type="scientific">Mesorhizobium album</name>
    <dbReference type="NCBI Taxonomy" id="3072314"/>
    <lineage>
        <taxon>Bacteria</taxon>
        <taxon>Pseudomonadati</taxon>
        <taxon>Pseudomonadota</taxon>
        <taxon>Alphaproteobacteria</taxon>
        <taxon>Hyphomicrobiales</taxon>
        <taxon>Phyllobacteriaceae</taxon>
        <taxon>Mesorhizobium</taxon>
    </lineage>
</organism>
<keyword evidence="3" id="KW-0472">Membrane</keyword>
<evidence type="ECO:0000313" key="8">
    <source>
        <dbReference type="Proteomes" id="UP001287059"/>
    </source>
</evidence>
<feature type="domain" description="AprE-like long alpha-helical hairpin" evidence="6">
    <location>
        <begin position="213"/>
        <end position="401"/>
    </location>
</feature>
<dbReference type="Pfam" id="PF25994">
    <property type="entry name" value="HH_AprE"/>
    <property type="match status" value="1"/>
</dbReference>
<comment type="caution">
    <text evidence="7">The sequence shown here is derived from an EMBL/GenBank/DDBJ whole genome shotgun (WGS) entry which is preliminary data.</text>
</comment>
<name>A0ABU4Y5V5_9HYPH</name>
<dbReference type="InterPro" id="IPR058781">
    <property type="entry name" value="HH_AprE-like"/>
</dbReference>
<dbReference type="Pfam" id="PF10531">
    <property type="entry name" value="SLBB"/>
    <property type="match status" value="1"/>
</dbReference>
<evidence type="ECO:0000256" key="1">
    <source>
        <dbReference type="ARBA" id="ARBA00022729"/>
    </source>
</evidence>
<dbReference type="Pfam" id="PF02563">
    <property type="entry name" value="Poly_export"/>
    <property type="match status" value="1"/>
</dbReference>
<feature type="domain" description="Polysaccharide export protein N-terminal" evidence="4">
    <location>
        <begin position="85"/>
        <end position="159"/>
    </location>
</feature>
<dbReference type="PANTHER" id="PTHR33619:SF3">
    <property type="entry name" value="POLYSACCHARIDE EXPORT PROTEIN GFCE-RELATED"/>
    <property type="match status" value="1"/>
</dbReference>
<dbReference type="EMBL" id="JAVIIW010000047">
    <property type="protein sequence ID" value="MDX8482325.1"/>
    <property type="molecule type" value="Genomic_DNA"/>
</dbReference>
<feature type="transmembrane region" description="Helical" evidence="3">
    <location>
        <begin position="58"/>
        <end position="80"/>
    </location>
</feature>
<evidence type="ECO:0000256" key="3">
    <source>
        <dbReference type="SAM" id="Phobius"/>
    </source>
</evidence>
<sequence length="486" mass="53735">MLSKDLPSRPEQQSRSNLESGEQLTGVRTMYRRFDLQVVSMPFSRKNQRPRLRCRRDLAVRSLLSIVCGLFAMALVLLAANASRADGYTFDTGDVLRISVVGEAAYPLQVVVDDRGSISLPLLGDIQARGLTSVALSQAIQGAFQRQKLILEPFVQVEVGQYRPFFISGTVARAGSYPFQPGMTVRHALAVAGGFRAMVTGNTEPALQIADLRSARSNLAIEEYRLKVRLARLQAESRQDKTFVAPPDPPVEFGGHLVADIVASEQAQLDTRLAAYRDDISYLEASIVRAKKEADMVAATRKEREKTADLQLEELQSARTLREKGLVTNTNVMNAERAHTSYRAELAQTEFQQVQAQQEMLNAESELRKKHQTYEMDLIAQTQDTEVELGKVQSQIRYVADKLLFIFTYGDQRTLDDLQGSVKISIFRRDQKAAQNIIANENTEVKAGDVIEVSVMANKGFYAPDMSATGAAPGGTQAVQSNTVGQ</sequence>
<keyword evidence="1" id="KW-0732">Signal</keyword>
<proteinExistence type="predicted"/>
<keyword evidence="3" id="KW-0812">Transmembrane</keyword>